<gene>
    <name evidence="1" type="ORF">KDA82_12160</name>
</gene>
<organism evidence="1 2">
    <name type="scientific">Streptomyces daliensis</name>
    <dbReference type="NCBI Taxonomy" id="299421"/>
    <lineage>
        <taxon>Bacteria</taxon>
        <taxon>Bacillati</taxon>
        <taxon>Actinomycetota</taxon>
        <taxon>Actinomycetes</taxon>
        <taxon>Kitasatosporales</taxon>
        <taxon>Streptomycetaceae</taxon>
        <taxon>Streptomyces</taxon>
    </lineage>
</organism>
<dbReference type="AlphaFoldDB" id="A0A8T4IV82"/>
<proteinExistence type="predicted"/>
<dbReference type="Proteomes" id="UP000675554">
    <property type="component" value="Unassembled WGS sequence"/>
</dbReference>
<dbReference type="EMBL" id="JAGSMN010000248">
    <property type="protein sequence ID" value="MBR7673757.1"/>
    <property type="molecule type" value="Genomic_DNA"/>
</dbReference>
<evidence type="ECO:0000313" key="1">
    <source>
        <dbReference type="EMBL" id="MBR7673757.1"/>
    </source>
</evidence>
<sequence>MDIVFPGQLGTVERESRAAAQALIGRLKLTAPHALPTKQQDVAFIPVTRAQWKSVLKGADLPRLQQETDETAMEILLLRTASGATVGKRLPELLQRLDRSVVALSAVAGEVSRFTPSRTSATERGLAADLAQANQCEAQALFACLEQGWLESAWDPVKRHAYVQQSGRHRSSEGV</sequence>
<protein>
    <submittedName>
        <fullName evidence="1">Uncharacterized protein</fullName>
    </submittedName>
</protein>
<comment type="caution">
    <text evidence="1">The sequence shown here is derived from an EMBL/GenBank/DDBJ whole genome shotgun (WGS) entry which is preliminary data.</text>
</comment>
<accession>A0A8T4IV82</accession>
<reference evidence="1" key="1">
    <citation type="submission" date="2021-04" db="EMBL/GenBank/DDBJ databases">
        <title>Sequencing of actinobacteria type strains.</title>
        <authorList>
            <person name="Nguyen G.-S."/>
            <person name="Wentzel A."/>
        </authorList>
    </citation>
    <scope>NUCLEOTIDE SEQUENCE</scope>
    <source>
        <strain evidence="1">DSM 42095</strain>
    </source>
</reference>
<keyword evidence="2" id="KW-1185">Reference proteome</keyword>
<name>A0A8T4IV82_9ACTN</name>
<evidence type="ECO:0000313" key="2">
    <source>
        <dbReference type="Proteomes" id="UP000675554"/>
    </source>
</evidence>